<feature type="domain" description="Metallo-beta-lactamase" evidence="1">
    <location>
        <begin position="12"/>
        <end position="248"/>
    </location>
</feature>
<keyword evidence="3" id="KW-1185">Reference proteome</keyword>
<comment type="caution">
    <text evidence="2">The sequence shown here is derived from an EMBL/GenBank/DDBJ whole genome shotgun (WGS) entry which is preliminary data.</text>
</comment>
<dbReference type="PANTHER" id="PTHR42951:SF4">
    <property type="entry name" value="ACYL-COENZYME A THIOESTERASE MBLAC2"/>
    <property type="match status" value="1"/>
</dbReference>
<protein>
    <recommendedName>
        <fullName evidence="1">Metallo-beta-lactamase domain-containing protein</fullName>
    </recommendedName>
</protein>
<dbReference type="InterPro" id="IPR050855">
    <property type="entry name" value="NDM-1-like"/>
</dbReference>
<dbReference type="SUPFAM" id="SSF56281">
    <property type="entry name" value="Metallo-hydrolase/oxidoreductase"/>
    <property type="match status" value="1"/>
</dbReference>
<dbReference type="CDD" id="cd06262">
    <property type="entry name" value="metallo-hydrolase-like_MBL-fold"/>
    <property type="match status" value="1"/>
</dbReference>
<accession>A0AA39UYS2</accession>
<reference evidence="2" key="1">
    <citation type="submission" date="2023-03" db="EMBL/GenBank/DDBJ databases">
        <title>Complete genome of Cladonia borealis.</title>
        <authorList>
            <person name="Park H."/>
        </authorList>
    </citation>
    <scope>NUCLEOTIDE SEQUENCE</scope>
    <source>
        <strain evidence="2">ANT050790</strain>
    </source>
</reference>
<dbReference type="AlphaFoldDB" id="A0AA39UYS2"/>
<organism evidence="2 3">
    <name type="scientific">Cladonia borealis</name>
    <dbReference type="NCBI Taxonomy" id="184061"/>
    <lineage>
        <taxon>Eukaryota</taxon>
        <taxon>Fungi</taxon>
        <taxon>Dikarya</taxon>
        <taxon>Ascomycota</taxon>
        <taxon>Pezizomycotina</taxon>
        <taxon>Lecanoromycetes</taxon>
        <taxon>OSLEUM clade</taxon>
        <taxon>Lecanoromycetidae</taxon>
        <taxon>Lecanorales</taxon>
        <taxon>Lecanorineae</taxon>
        <taxon>Cladoniaceae</taxon>
        <taxon>Cladonia</taxon>
    </lineage>
</organism>
<dbReference type="Proteomes" id="UP001166286">
    <property type="component" value="Unassembled WGS sequence"/>
</dbReference>
<dbReference type="Pfam" id="PF00753">
    <property type="entry name" value="Lactamase_B"/>
    <property type="match status" value="1"/>
</dbReference>
<evidence type="ECO:0000313" key="3">
    <source>
        <dbReference type="Proteomes" id="UP001166286"/>
    </source>
</evidence>
<dbReference type="Gene3D" id="3.60.15.10">
    <property type="entry name" value="Ribonuclease Z/Hydroxyacylglutathione hydrolase-like"/>
    <property type="match status" value="1"/>
</dbReference>
<dbReference type="InterPro" id="IPR036866">
    <property type="entry name" value="RibonucZ/Hydroxyglut_hydro"/>
</dbReference>
<evidence type="ECO:0000313" key="2">
    <source>
        <dbReference type="EMBL" id="KAK0508872.1"/>
    </source>
</evidence>
<dbReference type="EMBL" id="JAFEKC020000019">
    <property type="protein sequence ID" value="KAK0508872.1"/>
    <property type="molecule type" value="Genomic_DNA"/>
</dbReference>
<proteinExistence type="predicted"/>
<dbReference type="PANTHER" id="PTHR42951">
    <property type="entry name" value="METALLO-BETA-LACTAMASE DOMAIN-CONTAINING"/>
    <property type="match status" value="1"/>
</dbReference>
<evidence type="ECO:0000259" key="1">
    <source>
        <dbReference type="SMART" id="SM00849"/>
    </source>
</evidence>
<gene>
    <name evidence="2" type="ORF">JMJ35_008243</name>
</gene>
<dbReference type="SMART" id="SM00849">
    <property type="entry name" value="Lactamase_B"/>
    <property type="match status" value="1"/>
</dbReference>
<dbReference type="InterPro" id="IPR001279">
    <property type="entry name" value="Metallo-B-lactamas"/>
</dbReference>
<sequence>MKAYFSCSRLNSSTFLIVESDQFGEYPFIYVKLCDDPPLVVLSDTGCGGGTGREKNSANLKDFIETYPIPENGGKPLNPRDSDGKPLRTYSIVCSHCHYDHILGLAHFPASSSHIVASSFDKAFIEDNLPEHSLCQSLGISVPDYKISQWAEDYEKVYSGPHLNIQILHTPGHTPDELAYYDKDERHLFVGDTLYERVAKDKSYEQPIMFPKEGNLMHYMQSLEKLITFVNEKNAEPDEARVKIGCGHITSSVDASEILLAVKQLFLDIFAGKVPIVQSEERRGEEYVLYRAEGEPRFSVNGPKRLVLDARKAFVNS</sequence>
<name>A0AA39UYS2_9LECA</name>